<reference evidence="6" key="1">
    <citation type="journal article" date="2017" name="Cell">
        <title>Insights into land plant evolution garnered from the Marchantia polymorpha genome.</title>
        <authorList>
            <person name="Bowman J.L."/>
            <person name="Kohchi T."/>
            <person name="Yamato K.T."/>
            <person name="Jenkins J."/>
            <person name="Shu S."/>
            <person name="Ishizaki K."/>
            <person name="Yamaoka S."/>
            <person name="Nishihama R."/>
            <person name="Nakamura Y."/>
            <person name="Berger F."/>
            <person name="Adam C."/>
            <person name="Aki S.S."/>
            <person name="Althoff F."/>
            <person name="Araki T."/>
            <person name="Arteaga-Vazquez M.A."/>
            <person name="Balasubrmanian S."/>
            <person name="Barry K."/>
            <person name="Bauer D."/>
            <person name="Boehm C.R."/>
            <person name="Briginshaw L."/>
            <person name="Caballero-Perez J."/>
            <person name="Catarino B."/>
            <person name="Chen F."/>
            <person name="Chiyoda S."/>
            <person name="Chovatia M."/>
            <person name="Davies K.M."/>
            <person name="Delmans M."/>
            <person name="Demura T."/>
            <person name="Dierschke T."/>
            <person name="Dolan L."/>
            <person name="Dorantes-Acosta A.E."/>
            <person name="Eklund D.M."/>
            <person name="Florent S.N."/>
            <person name="Flores-Sandoval E."/>
            <person name="Fujiyama A."/>
            <person name="Fukuzawa H."/>
            <person name="Galik B."/>
            <person name="Grimanelli D."/>
            <person name="Grimwood J."/>
            <person name="Grossniklaus U."/>
            <person name="Hamada T."/>
            <person name="Haseloff J."/>
            <person name="Hetherington A.J."/>
            <person name="Higo A."/>
            <person name="Hirakawa Y."/>
            <person name="Hundley H.N."/>
            <person name="Ikeda Y."/>
            <person name="Inoue K."/>
            <person name="Inoue S.I."/>
            <person name="Ishida S."/>
            <person name="Jia Q."/>
            <person name="Kakita M."/>
            <person name="Kanazawa T."/>
            <person name="Kawai Y."/>
            <person name="Kawashima T."/>
            <person name="Kennedy M."/>
            <person name="Kinose K."/>
            <person name="Kinoshita T."/>
            <person name="Kohara Y."/>
            <person name="Koide E."/>
            <person name="Komatsu K."/>
            <person name="Kopischke S."/>
            <person name="Kubo M."/>
            <person name="Kyozuka J."/>
            <person name="Lagercrantz U."/>
            <person name="Lin S.S."/>
            <person name="Lindquist E."/>
            <person name="Lipzen A.M."/>
            <person name="Lu C.W."/>
            <person name="De Luna E."/>
            <person name="Martienssen R.A."/>
            <person name="Minamino N."/>
            <person name="Mizutani M."/>
            <person name="Mizutani M."/>
            <person name="Mochizuki N."/>
            <person name="Monte I."/>
            <person name="Mosher R."/>
            <person name="Nagasaki H."/>
            <person name="Nakagami H."/>
            <person name="Naramoto S."/>
            <person name="Nishitani K."/>
            <person name="Ohtani M."/>
            <person name="Okamoto T."/>
            <person name="Okumura M."/>
            <person name="Phillips J."/>
            <person name="Pollak B."/>
            <person name="Reinders A."/>
            <person name="Rovekamp M."/>
            <person name="Sano R."/>
            <person name="Sawa S."/>
            <person name="Schmid M.W."/>
            <person name="Shirakawa M."/>
            <person name="Solano R."/>
            <person name="Spunde A."/>
            <person name="Suetsugu N."/>
            <person name="Sugano S."/>
            <person name="Sugiyama A."/>
            <person name="Sun R."/>
            <person name="Suzuki Y."/>
            <person name="Takenaka M."/>
            <person name="Takezawa D."/>
            <person name="Tomogane H."/>
            <person name="Tsuzuki M."/>
            <person name="Ueda T."/>
            <person name="Umeda M."/>
            <person name="Ward J.M."/>
            <person name="Watanabe Y."/>
            <person name="Yazaki K."/>
            <person name="Yokoyama R."/>
            <person name="Yoshitake Y."/>
            <person name="Yotsui I."/>
            <person name="Zachgo S."/>
            <person name="Schmutz J."/>
        </authorList>
    </citation>
    <scope>NUCLEOTIDE SEQUENCE [LARGE SCALE GENOMIC DNA]</scope>
    <source>
        <strain evidence="6">Tak-1</strain>
    </source>
</reference>
<dbReference type="PANTHER" id="PTHR47990">
    <property type="entry name" value="2-OXOGLUTARATE (2OG) AND FE(II)-DEPENDENT OXYGENASE SUPERFAMILY PROTEIN-RELATED"/>
    <property type="match status" value="1"/>
</dbReference>
<proteinExistence type="inferred from homology"/>
<accession>A0A2R6WY84</accession>
<dbReference type="Pfam" id="PF14226">
    <property type="entry name" value="DIOX_N"/>
    <property type="match status" value="1"/>
</dbReference>
<name>A0A2R6WY84_MARPO</name>
<dbReference type="EMBL" id="KZ772721">
    <property type="protein sequence ID" value="PTQ38816.1"/>
    <property type="molecule type" value="Genomic_DNA"/>
</dbReference>
<dbReference type="Gramene" id="Mp3g19390.1">
    <property type="protein sequence ID" value="Mp3g19390.1.cds"/>
    <property type="gene ID" value="Mp3g19390"/>
</dbReference>
<dbReference type="Gene3D" id="2.60.120.330">
    <property type="entry name" value="B-lactam Antibiotic, Isopenicillin N Synthase, Chain"/>
    <property type="match status" value="1"/>
</dbReference>
<dbReference type="Pfam" id="PF03171">
    <property type="entry name" value="2OG-FeII_Oxy"/>
    <property type="match status" value="1"/>
</dbReference>
<evidence type="ECO:0000313" key="6">
    <source>
        <dbReference type="Proteomes" id="UP000244005"/>
    </source>
</evidence>
<dbReference type="GO" id="GO:0016491">
    <property type="term" value="F:oxidoreductase activity"/>
    <property type="evidence" value="ECO:0007669"/>
    <property type="project" value="UniProtKB-KW"/>
</dbReference>
<comment type="similarity">
    <text evidence="3">Belongs to the iron/ascorbate-dependent oxidoreductase family.</text>
</comment>
<keyword evidence="6" id="KW-1185">Reference proteome</keyword>
<gene>
    <name evidence="5" type="ORF">MARPO_0049s0095</name>
</gene>
<evidence type="ECO:0000256" key="1">
    <source>
        <dbReference type="ARBA" id="ARBA00022723"/>
    </source>
</evidence>
<evidence type="ECO:0000259" key="4">
    <source>
        <dbReference type="PROSITE" id="PS51471"/>
    </source>
</evidence>
<dbReference type="SUPFAM" id="SSF51197">
    <property type="entry name" value="Clavaminate synthase-like"/>
    <property type="match status" value="1"/>
</dbReference>
<keyword evidence="3" id="KW-0560">Oxidoreductase</keyword>
<dbReference type="InterPro" id="IPR044861">
    <property type="entry name" value="IPNS-like_FE2OG_OXY"/>
</dbReference>
<dbReference type="AlphaFoldDB" id="A0A2R6WY84"/>
<dbReference type="OrthoDB" id="288590at2759"/>
<feature type="domain" description="Fe2OG dioxygenase" evidence="4">
    <location>
        <begin position="214"/>
        <end position="313"/>
    </location>
</feature>
<evidence type="ECO:0000256" key="2">
    <source>
        <dbReference type="ARBA" id="ARBA00023004"/>
    </source>
</evidence>
<dbReference type="Proteomes" id="UP000244005">
    <property type="component" value="Unassembled WGS sequence"/>
</dbReference>
<organism evidence="5 6">
    <name type="scientific">Marchantia polymorpha</name>
    <name type="common">Common liverwort</name>
    <name type="synonym">Marchantia aquatica</name>
    <dbReference type="NCBI Taxonomy" id="3197"/>
    <lineage>
        <taxon>Eukaryota</taxon>
        <taxon>Viridiplantae</taxon>
        <taxon>Streptophyta</taxon>
        <taxon>Embryophyta</taxon>
        <taxon>Marchantiophyta</taxon>
        <taxon>Marchantiopsida</taxon>
        <taxon>Marchantiidae</taxon>
        <taxon>Marchantiales</taxon>
        <taxon>Marchantiaceae</taxon>
        <taxon>Marchantia</taxon>
    </lineage>
</organism>
<keyword evidence="1 3" id="KW-0479">Metal-binding</keyword>
<protein>
    <recommendedName>
        <fullName evidence="4">Fe2OG dioxygenase domain-containing protein</fullName>
    </recommendedName>
</protein>
<dbReference type="PROSITE" id="PS51471">
    <property type="entry name" value="FE2OG_OXY"/>
    <property type="match status" value="1"/>
</dbReference>
<dbReference type="InterPro" id="IPR026992">
    <property type="entry name" value="DIOX_N"/>
</dbReference>
<dbReference type="GO" id="GO:0046872">
    <property type="term" value="F:metal ion binding"/>
    <property type="evidence" value="ECO:0007669"/>
    <property type="project" value="UniProtKB-KW"/>
</dbReference>
<dbReference type="InterPro" id="IPR005123">
    <property type="entry name" value="Oxoglu/Fe-dep_dioxygenase_dom"/>
</dbReference>
<evidence type="ECO:0000313" key="5">
    <source>
        <dbReference type="EMBL" id="PTQ38816.1"/>
    </source>
</evidence>
<sequence length="379" mass="42805">MALVVHASPVPSLIFSKPEVFRGPTISDLSEKLRKIGVEEIPRSLELSEDDLPALTEQPIDCQVPLIDFSLLQTDRRKLAKQIGDAARTWGCCQLINHGIPVESMQHLIAESRKYFELPAERKLKVKSFVGDNTSWKLSSLYWAESWMIHGTGSRKDIDEKILSAWPEGNTAFRNLTADYVERMQPFTKQMFQLYAEDLGLEDIDFYAKHVDSSELTIRWNYYPACPQPSTVLGAKSHTDANLITFLLQDSVGGLQVEKDGCWFDVKPIEGALVINISDGFHAWTNGLYKPVLHRALVNRNSPRLSLAGLWNVDDSTPYVAPTELVDENHPQLYKPIKAGEYKQNLITTRSKVDMSAKQKEHSKVLKGLGQLDKWKILA</sequence>
<evidence type="ECO:0000256" key="3">
    <source>
        <dbReference type="RuleBase" id="RU003682"/>
    </source>
</evidence>
<dbReference type="InterPro" id="IPR027443">
    <property type="entry name" value="IPNS-like_sf"/>
</dbReference>
<keyword evidence="2 3" id="KW-0408">Iron</keyword>
<dbReference type="InterPro" id="IPR050231">
    <property type="entry name" value="Iron_ascorbate_oxido_reductase"/>
</dbReference>